<dbReference type="OrthoDB" id="4759798at2759"/>
<dbReference type="AlphaFoldDB" id="A0A9P9HBH5"/>
<reference evidence="2" key="1">
    <citation type="journal article" date="2021" name="Nat. Commun.">
        <title>Genetic determinants of endophytism in the Arabidopsis root mycobiome.</title>
        <authorList>
            <person name="Mesny F."/>
            <person name="Miyauchi S."/>
            <person name="Thiergart T."/>
            <person name="Pickel B."/>
            <person name="Atanasova L."/>
            <person name="Karlsson M."/>
            <person name="Huettel B."/>
            <person name="Barry K.W."/>
            <person name="Haridas S."/>
            <person name="Chen C."/>
            <person name="Bauer D."/>
            <person name="Andreopoulos W."/>
            <person name="Pangilinan J."/>
            <person name="LaButti K."/>
            <person name="Riley R."/>
            <person name="Lipzen A."/>
            <person name="Clum A."/>
            <person name="Drula E."/>
            <person name="Henrissat B."/>
            <person name="Kohler A."/>
            <person name="Grigoriev I.V."/>
            <person name="Martin F.M."/>
            <person name="Hacquard S."/>
        </authorList>
    </citation>
    <scope>NUCLEOTIDE SEQUENCE</scope>
    <source>
        <strain evidence="2">FSSC 5 MPI-SDFR-AT-0091</strain>
    </source>
</reference>
<dbReference type="EMBL" id="JAGTJS010000010">
    <property type="protein sequence ID" value="KAH7254659.1"/>
    <property type="molecule type" value="Genomic_DNA"/>
</dbReference>
<name>A0A9P9HBH5_FUSSL</name>
<feature type="compositionally biased region" description="Basic and acidic residues" evidence="1">
    <location>
        <begin position="1"/>
        <end position="15"/>
    </location>
</feature>
<evidence type="ECO:0000313" key="2">
    <source>
        <dbReference type="EMBL" id="KAH7254659.1"/>
    </source>
</evidence>
<evidence type="ECO:0000256" key="1">
    <source>
        <dbReference type="SAM" id="MobiDB-lite"/>
    </source>
</evidence>
<feature type="compositionally biased region" description="Polar residues" evidence="1">
    <location>
        <begin position="23"/>
        <end position="35"/>
    </location>
</feature>
<evidence type="ECO:0000313" key="3">
    <source>
        <dbReference type="Proteomes" id="UP000736672"/>
    </source>
</evidence>
<organism evidence="2 3">
    <name type="scientific">Fusarium solani</name>
    <name type="common">Filamentous fungus</name>
    <dbReference type="NCBI Taxonomy" id="169388"/>
    <lineage>
        <taxon>Eukaryota</taxon>
        <taxon>Fungi</taxon>
        <taxon>Dikarya</taxon>
        <taxon>Ascomycota</taxon>
        <taxon>Pezizomycotina</taxon>
        <taxon>Sordariomycetes</taxon>
        <taxon>Hypocreomycetidae</taxon>
        <taxon>Hypocreales</taxon>
        <taxon>Nectriaceae</taxon>
        <taxon>Fusarium</taxon>
        <taxon>Fusarium solani species complex</taxon>
    </lineage>
</organism>
<keyword evidence="3" id="KW-1185">Reference proteome</keyword>
<dbReference type="Proteomes" id="UP000736672">
    <property type="component" value="Unassembled WGS sequence"/>
</dbReference>
<gene>
    <name evidence="2" type="ORF">B0J15DRAFT_595123</name>
</gene>
<comment type="caution">
    <text evidence="2">The sequence shown here is derived from an EMBL/GenBank/DDBJ whole genome shotgun (WGS) entry which is preliminary data.</text>
</comment>
<sequence length="118" mass="13408">MSELDNPRRRTRPEDSSEDEEANNTLLPTPQTGFSENAKGRYRSRVDQYGTKADWPREPLYQVGETVYLQIAGRQQPAGPYVIVSNDFENATYQLQRLDNGQRHPVAVPETSLRVPSS</sequence>
<protein>
    <submittedName>
        <fullName evidence="2">Uncharacterized protein</fullName>
    </submittedName>
</protein>
<feature type="region of interest" description="Disordered" evidence="1">
    <location>
        <begin position="1"/>
        <end position="45"/>
    </location>
</feature>
<proteinExistence type="predicted"/>
<accession>A0A9P9HBH5</accession>